<evidence type="ECO:0000313" key="1">
    <source>
        <dbReference type="EMBL" id="KAK0462732.1"/>
    </source>
</evidence>
<gene>
    <name evidence="1" type="ORF">IW261DRAFT_1428050</name>
</gene>
<sequence length="393" mass="43934">MSAEQAATRQMVCTPVVGLAIPSCHHGDCIQEIWLRYSQVLALPLDYTSVESTVTHLSTLTNAKNGPSANTLIAKCIYKACKQHMCKMDIIVYTDRVNALNHTLMCQAVLFLSPQWFHWMTTFMCWEYICIHDMHSSCKAVAFEKAYYAHHMAHGLSEDDDVFLASLEPWLWISPSEAIIPDWEVHMDKVDKEMADEDLHWGSNDGEQAEGVIDKQVQAGHDFYTPDLGELDYPATGIGVVNKLPLNEDRHDMLSGNVMDKPPLNKCRHVPSHMGACVTTRPPLTEGSMGYVVWDHDCRSGQSPAQERHPLAKGYMKMGWPFVLNQQLYEGWMQPTMQANMENMQGSGLLMRSAIDAELQVVAFADYPLIQTMDTLPVLSVSSAATAAPVVLC</sequence>
<reference evidence="1" key="1">
    <citation type="submission" date="2023-06" db="EMBL/GenBank/DDBJ databases">
        <authorList>
            <consortium name="Lawrence Berkeley National Laboratory"/>
            <person name="Ahrendt S."/>
            <person name="Sahu N."/>
            <person name="Indic B."/>
            <person name="Wong-Bajracharya J."/>
            <person name="Merenyi Z."/>
            <person name="Ke H.-M."/>
            <person name="Monk M."/>
            <person name="Kocsube S."/>
            <person name="Drula E."/>
            <person name="Lipzen A."/>
            <person name="Balint B."/>
            <person name="Henrissat B."/>
            <person name="Andreopoulos B."/>
            <person name="Martin F.M."/>
            <person name="Harder C.B."/>
            <person name="Rigling D."/>
            <person name="Ford K.L."/>
            <person name="Foster G.D."/>
            <person name="Pangilinan J."/>
            <person name="Papanicolaou A."/>
            <person name="Barry K."/>
            <person name="LaButti K."/>
            <person name="Viragh M."/>
            <person name="Koriabine M."/>
            <person name="Yan M."/>
            <person name="Riley R."/>
            <person name="Champramary S."/>
            <person name="Plett K.L."/>
            <person name="Tsai I.J."/>
            <person name="Slot J."/>
            <person name="Sipos G."/>
            <person name="Plett J."/>
            <person name="Nagy L.G."/>
            <person name="Grigoriev I.V."/>
        </authorList>
    </citation>
    <scope>NUCLEOTIDE SEQUENCE</scope>
    <source>
        <strain evidence="1">ICMP 16352</strain>
    </source>
</reference>
<comment type="caution">
    <text evidence="1">The sequence shown here is derived from an EMBL/GenBank/DDBJ whole genome shotgun (WGS) entry which is preliminary data.</text>
</comment>
<keyword evidence="2" id="KW-1185">Reference proteome</keyword>
<protein>
    <submittedName>
        <fullName evidence="1">Uncharacterized protein</fullName>
    </submittedName>
</protein>
<accession>A0AA39TKV5</accession>
<name>A0AA39TKV5_9AGAR</name>
<organism evidence="1 2">
    <name type="scientific">Armillaria novae-zelandiae</name>
    <dbReference type="NCBI Taxonomy" id="153914"/>
    <lineage>
        <taxon>Eukaryota</taxon>
        <taxon>Fungi</taxon>
        <taxon>Dikarya</taxon>
        <taxon>Basidiomycota</taxon>
        <taxon>Agaricomycotina</taxon>
        <taxon>Agaricomycetes</taxon>
        <taxon>Agaricomycetidae</taxon>
        <taxon>Agaricales</taxon>
        <taxon>Marasmiineae</taxon>
        <taxon>Physalacriaceae</taxon>
        <taxon>Armillaria</taxon>
    </lineage>
</organism>
<dbReference type="AlphaFoldDB" id="A0AA39TKV5"/>
<evidence type="ECO:0000313" key="2">
    <source>
        <dbReference type="Proteomes" id="UP001175227"/>
    </source>
</evidence>
<dbReference type="Proteomes" id="UP001175227">
    <property type="component" value="Unassembled WGS sequence"/>
</dbReference>
<dbReference type="EMBL" id="JAUEPR010000125">
    <property type="protein sequence ID" value="KAK0462732.1"/>
    <property type="molecule type" value="Genomic_DNA"/>
</dbReference>
<proteinExistence type="predicted"/>